<evidence type="ECO:0000313" key="4">
    <source>
        <dbReference type="Proteomes" id="UP000204221"/>
    </source>
</evidence>
<dbReference type="Pfam" id="PF09423">
    <property type="entry name" value="PhoD"/>
    <property type="match status" value="1"/>
</dbReference>
<dbReference type="Pfam" id="PF25077">
    <property type="entry name" value="DUF7800"/>
    <property type="match status" value="1"/>
</dbReference>
<evidence type="ECO:0000313" key="3">
    <source>
        <dbReference type="EMBL" id="ASO21488.1"/>
    </source>
</evidence>
<dbReference type="AlphaFoldDB" id="A0A221W6G7"/>
<dbReference type="OrthoDB" id="9795624at2"/>
<dbReference type="Gene3D" id="3.60.21.70">
    <property type="entry name" value="PhoD-like phosphatase"/>
    <property type="match status" value="1"/>
</dbReference>
<dbReference type="PANTHER" id="PTHR37031">
    <property type="entry name" value="METALLOPHOSPHATASE BINDING DOMAIN PROTEIN"/>
    <property type="match status" value="1"/>
</dbReference>
<reference evidence="3 4" key="1">
    <citation type="submission" date="2017-07" db="EMBL/GenBank/DDBJ databases">
        <title>Complete genome sequence of Actinoalloteichus hoggarensis DSM 45943, type strain of Actinoalloteichus hoggarensis.</title>
        <authorList>
            <person name="Ruckert C."/>
            <person name="Nouioui I."/>
            <person name="Willmese J."/>
            <person name="van Wezel G."/>
            <person name="Klenk H.-P."/>
            <person name="Kalinowski J."/>
            <person name="Zotchev S.B."/>
        </authorList>
    </citation>
    <scope>NUCLEOTIDE SEQUENCE [LARGE SCALE GENOMIC DNA]</scope>
    <source>
        <strain evidence="3 4">DSM 45943</strain>
    </source>
</reference>
<dbReference type="CDD" id="cd07389">
    <property type="entry name" value="MPP_PhoD"/>
    <property type="match status" value="1"/>
</dbReference>
<sequence length="543" mass="61059">MTGLLLGPILRYTDADSATVWVETDTACDVEVLGTTTPTFAVGGHHYALVVLRDLPSDTSTPYEVRLDGKQVWPPPDSTLPPSRIRTLARHPEHFTLVFGSCQHPRVDPEGRPDTLGPHALAAYARRMAMRDEEDWPDALLLLGDQVYADETSPATREWLAARRDLSVAPGPEVADFEEYTHLYHEAWSEELLRWLLSTVPTAMIFDDHDVRDDWNTSQAWRREMAATSWWRRRIRGGLASYWIYQHLGNLRPVDLENDEVYARVLRSGRDGDALELLEDFAEWADSEADGGTAYRWSYRRDYGPVRLMVIDNRAGRVVAAGVRKMVGDEEFDWIERNAVDAPGRIEHLLLASTLPWLLPPAISDLESHNEVAAARPGRRGARGERIRQGLDLEHWAAFRESFDRLAALLARSVRGGAATASVLSGDVHHSYVARARYPDAPDAPVYQLTCSPLHNAAPRKLRWAFRMGWWPVLARLTRLAARRAGVADPPLSWDRVAGPYFGNEVATITIRGRHAEVRFEQAVTTEGRPALRPMTRQVLAPG</sequence>
<feature type="domain" description="PhoD-like phosphatase metallophosphatase" evidence="1">
    <location>
        <begin position="123"/>
        <end position="457"/>
    </location>
</feature>
<feature type="domain" description="DUF7800" evidence="2">
    <location>
        <begin position="1"/>
        <end position="85"/>
    </location>
</feature>
<dbReference type="InterPro" id="IPR038607">
    <property type="entry name" value="PhoD-like_sf"/>
</dbReference>
<organism evidence="3 4">
    <name type="scientific">Actinoalloteichus hoggarensis</name>
    <dbReference type="NCBI Taxonomy" id="1470176"/>
    <lineage>
        <taxon>Bacteria</taxon>
        <taxon>Bacillati</taxon>
        <taxon>Actinomycetota</taxon>
        <taxon>Actinomycetes</taxon>
        <taxon>Pseudonocardiales</taxon>
        <taxon>Pseudonocardiaceae</taxon>
        <taxon>Actinoalloteichus</taxon>
    </lineage>
</organism>
<accession>A0A221W6G7</accession>
<dbReference type="Proteomes" id="UP000204221">
    <property type="component" value="Chromosome"/>
</dbReference>
<protein>
    <submittedName>
        <fullName evidence="3">PhoD-like phosphatase</fullName>
    </submittedName>
</protein>
<evidence type="ECO:0000259" key="2">
    <source>
        <dbReference type="Pfam" id="PF25077"/>
    </source>
</evidence>
<dbReference type="EMBL" id="CP022521">
    <property type="protein sequence ID" value="ASO21488.1"/>
    <property type="molecule type" value="Genomic_DNA"/>
</dbReference>
<dbReference type="PANTHER" id="PTHR37031:SF2">
    <property type="entry name" value="PHOD-LIKE PHOSPHATASE METALLOPHOSPHATASE DOMAIN-CONTAINING PROTEIN"/>
    <property type="match status" value="1"/>
</dbReference>
<keyword evidence="4" id="KW-1185">Reference proteome</keyword>
<dbReference type="SUPFAM" id="SSF56300">
    <property type="entry name" value="Metallo-dependent phosphatases"/>
    <property type="match status" value="1"/>
</dbReference>
<gene>
    <name evidence="3" type="ORF">AHOG_19330</name>
</gene>
<dbReference type="KEGG" id="ahg:AHOG_19330"/>
<dbReference type="InterPro" id="IPR029052">
    <property type="entry name" value="Metallo-depent_PP-like"/>
</dbReference>
<proteinExistence type="predicted"/>
<evidence type="ECO:0000259" key="1">
    <source>
        <dbReference type="Pfam" id="PF09423"/>
    </source>
</evidence>
<dbReference type="RefSeq" id="WP_093942621.1">
    <property type="nucleotide sequence ID" value="NZ_CP022521.1"/>
</dbReference>
<dbReference type="InterPro" id="IPR056702">
    <property type="entry name" value="DUF7800"/>
</dbReference>
<dbReference type="InterPro" id="IPR018946">
    <property type="entry name" value="PhoD-like_MPP"/>
</dbReference>
<name>A0A221W6G7_9PSEU</name>